<dbReference type="GO" id="GO:0022857">
    <property type="term" value="F:transmembrane transporter activity"/>
    <property type="evidence" value="ECO:0007669"/>
    <property type="project" value="InterPro"/>
</dbReference>
<feature type="transmembrane region" description="Helical" evidence="8">
    <location>
        <begin position="125"/>
        <end position="150"/>
    </location>
</feature>
<dbReference type="AlphaFoldDB" id="A0A2G9CDG8"/>
<feature type="transmembrane region" description="Helical" evidence="8">
    <location>
        <begin position="243"/>
        <end position="274"/>
    </location>
</feature>
<name>A0A2G9CDG8_9BURK</name>
<keyword evidence="3" id="KW-0813">Transport</keyword>
<evidence type="ECO:0000256" key="6">
    <source>
        <dbReference type="ARBA" id="ARBA00022989"/>
    </source>
</evidence>
<dbReference type="Pfam" id="PF01032">
    <property type="entry name" value="FecCD"/>
    <property type="match status" value="1"/>
</dbReference>
<evidence type="ECO:0000313" key="9">
    <source>
        <dbReference type="EMBL" id="PIM53549.1"/>
    </source>
</evidence>
<feature type="transmembrane region" description="Helical" evidence="8">
    <location>
        <begin position="286"/>
        <end position="304"/>
    </location>
</feature>
<dbReference type="PANTHER" id="PTHR30472">
    <property type="entry name" value="FERRIC ENTEROBACTIN TRANSPORT SYSTEM PERMEASE PROTEIN"/>
    <property type="match status" value="1"/>
</dbReference>
<evidence type="ECO:0000313" key="10">
    <source>
        <dbReference type="Proteomes" id="UP000231501"/>
    </source>
</evidence>
<keyword evidence="5 8" id="KW-0812">Transmembrane</keyword>
<dbReference type="OrthoDB" id="9782305at2"/>
<feature type="transmembrane region" description="Helical" evidence="8">
    <location>
        <begin position="157"/>
        <end position="179"/>
    </location>
</feature>
<reference evidence="9 10" key="1">
    <citation type="submission" date="2017-11" db="EMBL/GenBank/DDBJ databases">
        <title>Draft genome sequence of Mitsuaria sp. HWN-4.</title>
        <authorList>
            <person name="Gundlapally S.R."/>
        </authorList>
    </citation>
    <scope>NUCLEOTIDE SEQUENCE [LARGE SCALE GENOMIC DNA]</scope>
    <source>
        <strain evidence="9 10">HWN-4</strain>
    </source>
</reference>
<gene>
    <name evidence="9" type="ORF">CS062_08705</name>
</gene>
<dbReference type="PANTHER" id="PTHR30472:SF25">
    <property type="entry name" value="ABC TRANSPORTER PERMEASE PROTEIN MJ0876-RELATED"/>
    <property type="match status" value="1"/>
</dbReference>
<dbReference type="CDD" id="cd06550">
    <property type="entry name" value="TM_ABC_iron-siderophores_like"/>
    <property type="match status" value="1"/>
</dbReference>
<feature type="transmembrane region" description="Helical" evidence="8">
    <location>
        <begin position="199"/>
        <end position="222"/>
    </location>
</feature>
<dbReference type="InterPro" id="IPR000522">
    <property type="entry name" value="ABC_transptr_permease_BtuC"/>
</dbReference>
<evidence type="ECO:0000256" key="5">
    <source>
        <dbReference type="ARBA" id="ARBA00022692"/>
    </source>
</evidence>
<keyword evidence="7 8" id="KW-0472">Membrane</keyword>
<evidence type="ECO:0000256" key="2">
    <source>
        <dbReference type="ARBA" id="ARBA00007935"/>
    </source>
</evidence>
<keyword evidence="6 8" id="KW-1133">Transmembrane helix</keyword>
<dbReference type="GO" id="GO:0005886">
    <property type="term" value="C:plasma membrane"/>
    <property type="evidence" value="ECO:0007669"/>
    <property type="project" value="UniProtKB-SubCell"/>
</dbReference>
<dbReference type="RefSeq" id="WP_099861271.1">
    <property type="nucleotide sequence ID" value="NZ_PEOG01000019.1"/>
</dbReference>
<feature type="transmembrane region" description="Helical" evidence="8">
    <location>
        <begin position="21"/>
        <end position="49"/>
    </location>
</feature>
<comment type="similarity">
    <text evidence="2">Belongs to the binding-protein-dependent transport system permease family. FecCD subfamily.</text>
</comment>
<dbReference type="Gene3D" id="1.10.3470.10">
    <property type="entry name" value="ABC transporter involved in vitamin B12 uptake, BtuC"/>
    <property type="match status" value="1"/>
</dbReference>
<feature type="transmembrane region" description="Helical" evidence="8">
    <location>
        <begin position="69"/>
        <end position="89"/>
    </location>
</feature>
<proteinExistence type="inferred from homology"/>
<sequence length="349" mass="35201">MHARSASSTSSASSATSARTAAQLVALLLLGAVLLALGLAIGSLGWSPWTEAGDTMRLILWDIRAPRSIGAWLAGALLALAGAIAQGLFRNPLADPYLLGCSAGASLGVAALLFIMGISPAAAALALRVGMTGAAFVGAIGAVLLTLVLARGVTQSLRLLLAGVVVGVVLGSGSALLTLMNPDILRAMQAFMLGSTGYVGWSAVQVMVVSLGLCLLTALGCSRTLDALTLGEDTARSLGQRLTLIRLVLIAALSLATGAAVAQCGLIAFVGLVAPHLVRSWGPTTHGALLLLSALTGGALLLAADIAARWVIAPQELPVGIITALLGGSYLLWLMHRRKAHFGGAGGSQ</sequence>
<dbReference type="GO" id="GO:0033214">
    <property type="term" value="P:siderophore-iron import into cell"/>
    <property type="evidence" value="ECO:0007669"/>
    <property type="project" value="TreeGrafter"/>
</dbReference>
<dbReference type="EMBL" id="PEOG01000019">
    <property type="protein sequence ID" value="PIM53549.1"/>
    <property type="molecule type" value="Genomic_DNA"/>
</dbReference>
<evidence type="ECO:0000256" key="3">
    <source>
        <dbReference type="ARBA" id="ARBA00022448"/>
    </source>
</evidence>
<feature type="transmembrane region" description="Helical" evidence="8">
    <location>
        <begin position="316"/>
        <end position="335"/>
    </location>
</feature>
<evidence type="ECO:0000256" key="4">
    <source>
        <dbReference type="ARBA" id="ARBA00022475"/>
    </source>
</evidence>
<feature type="transmembrane region" description="Helical" evidence="8">
    <location>
        <begin position="96"/>
        <end position="119"/>
    </location>
</feature>
<dbReference type="InterPro" id="IPR037294">
    <property type="entry name" value="ABC_BtuC-like"/>
</dbReference>
<comment type="caution">
    <text evidence="9">The sequence shown here is derived from an EMBL/GenBank/DDBJ whole genome shotgun (WGS) entry which is preliminary data.</text>
</comment>
<evidence type="ECO:0000256" key="1">
    <source>
        <dbReference type="ARBA" id="ARBA00004651"/>
    </source>
</evidence>
<keyword evidence="10" id="KW-1185">Reference proteome</keyword>
<protein>
    <submittedName>
        <fullName evidence="9">ABC transporter permease</fullName>
    </submittedName>
</protein>
<dbReference type="Proteomes" id="UP000231501">
    <property type="component" value="Unassembled WGS sequence"/>
</dbReference>
<evidence type="ECO:0000256" key="7">
    <source>
        <dbReference type="ARBA" id="ARBA00023136"/>
    </source>
</evidence>
<keyword evidence="4" id="KW-1003">Cell membrane</keyword>
<evidence type="ECO:0000256" key="8">
    <source>
        <dbReference type="SAM" id="Phobius"/>
    </source>
</evidence>
<comment type="subcellular location">
    <subcellularLocation>
        <location evidence="1">Cell membrane</location>
        <topology evidence="1">Multi-pass membrane protein</topology>
    </subcellularLocation>
</comment>
<organism evidence="9 10">
    <name type="scientific">Roseateles chitinivorans</name>
    <dbReference type="NCBI Taxonomy" id="2917965"/>
    <lineage>
        <taxon>Bacteria</taxon>
        <taxon>Pseudomonadati</taxon>
        <taxon>Pseudomonadota</taxon>
        <taxon>Betaproteobacteria</taxon>
        <taxon>Burkholderiales</taxon>
        <taxon>Sphaerotilaceae</taxon>
        <taxon>Roseateles</taxon>
    </lineage>
</organism>
<accession>A0A2G9CDG8</accession>
<dbReference type="SUPFAM" id="SSF81345">
    <property type="entry name" value="ABC transporter involved in vitamin B12 uptake, BtuC"/>
    <property type="match status" value="1"/>
</dbReference>